<keyword evidence="3" id="KW-1185">Reference proteome</keyword>
<protein>
    <submittedName>
        <fullName evidence="2">FAD-dependent oxidoreductase</fullName>
    </submittedName>
</protein>
<feature type="domain" description="Amine oxidase" evidence="1">
    <location>
        <begin position="11"/>
        <end position="415"/>
    </location>
</feature>
<dbReference type="AlphaFoldDB" id="A0A369T9G9"/>
<dbReference type="GO" id="GO:0016491">
    <property type="term" value="F:oxidoreductase activity"/>
    <property type="evidence" value="ECO:0007669"/>
    <property type="project" value="InterPro"/>
</dbReference>
<name>A0A369T9G9_9PROT</name>
<sequence>MTHVHVIGAGLAGLSCAVRLARDGIPVTVHEAAPHAGGRCRSYYDTKLERTVDNGNHILLSANGAALAYLEEIGARHKLSSPPGAYFPFMDLESGERWTLRPTPGPIPFWMFMPSRRVAGARPGAYLRALRLLRAKPDASVADALYRPGDPLWARLWHPLTVAILNTEPEAASARLLRHVLLQTLALGAGRSKPLTAVASLSDTFVDPALAMLEQAGAPVRFGQRLRKLEGDVGGVTGLDFGETRESLGEKDTVVLAVPATVAADLLPGLTVPREMRPIVNAHIRLPHRARLAEGIPFLGLVGGTAEWLFLRHDVASVTVSAANGLVDRPAEEIAQAIWEDVAKALVLDPRLRPPIRVIKERRATIAQTPAALRQRPPTETACPNLLLAGAWTDTGLPATIEGAVASGQTAAEVIGRR</sequence>
<dbReference type="Proteomes" id="UP000253941">
    <property type="component" value="Unassembled WGS sequence"/>
</dbReference>
<gene>
    <name evidence="2" type="ORF">DRB17_14660</name>
</gene>
<dbReference type="InterPro" id="IPR036188">
    <property type="entry name" value="FAD/NAD-bd_sf"/>
</dbReference>
<evidence type="ECO:0000313" key="3">
    <source>
        <dbReference type="Proteomes" id="UP000253941"/>
    </source>
</evidence>
<accession>A0A369T9G9</accession>
<dbReference type="InterPro" id="IPR002937">
    <property type="entry name" value="Amino_oxidase"/>
</dbReference>
<organism evidence="2 3">
    <name type="scientific">Ferruginivarius sediminum</name>
    <dbReference type="NCBI Taxonomy" id="2661937"/>
    <lineage>
        <taxon>Bacteria</taxon>
        <taxon>Pseudomonadati</taxon>
        <taxon>Pseudomonadota</taxon>
        <taxon>Alphaproteobacteria</taxon>
        <taxon>Rhodospirillales</taxon>
        <taxon>Rhodospirillaceae</taxon>
        <taxon>Ferruginivarius</taxon>
    </lineage>
</organism>
<dbReference type="EMBL" id="QPMH01000015">
    <property type="protein sequence ID" value="RDD61134.1"/>
    <property type="molecule type" value="Genomic_DNA"/>
</dbReference>
<dbReference type="PANTHER" id="PTHR42923:SF47">
    <property type="entry name" value="BLR3003 PROTEIN"/>
    <property type="match status" value="1"/>
</dbReference>
<dbReference type="RefSeq" id="WP_114582962.1">
    <property type="nucleotide sequence ID" value="NZ_QPMH01000015.1"/>
</dbReference>
<dbReference type="SUPFAM" id="SSF51905">
    <property type="entry name" value="FAD/NAD(P)-binding domain"/>
    <property type="match status" value="1"/>
</dbReference>
<dbReference type="InterPro" id="IPR017830">
    <property type="entry name" value="SQase_HpnE"/>
</dbReference>
<dbReference type="NCBIfam" id="TIGR03467">
    <property type="entry name" value="HpnE"/>
    <property type="match status" value="1"/>
</dbReference>
<comment type="caution">
    <text evidence="2">The sequence shown here is derived from an EMBL/GenBank/DDBJ whole genome shotgun (WGS) entry which is preliminary data.</text>
</comment>
<dbReference type="Gene3D" id="3.50.50.60">
    <property type="entry name" value="FAD/NAD(P)-binding domain"/>
    <property type="match status" value="1"/>
</dbReference>
<dbReference type="PANTHER" id="PTHR42923">
    <property type="entry name" value="PROTOPORPHYRINOGEN OXIDASE"/>
    <property type="match status" value="1"/>
</dbReference>
<dbReference type="Pfam" id="PF01593">
    <property type="entry name" value="Amino_oxidase"/>
    <property type="match status" value="1"/>
</dbReference>
<evidence type="ECO:0000259" key="1">
    <source>
        <dbReference type="Pfam" id="PF01593"/>
    </source>
</evidence>
<reference evidence="2 3" key="1">
    <citation type="submission" date="2018-07" db="EMBL/GenBank/DDBJ databases">
        <title>Venubactetium sediminum gen. nov., sp. nov., isolated from a marine solar saltern.</title>
        <authorList>
            <person name="Wang S."/>
        </authorList>
    </citation>
    <scope>NUCLEOTIDE SEQUENCE [LARGE SCALE GENOMIC DNA]</scope>
    <source>
        <strain evidence="2 3">WD2A32</strain>
    </source>
</reference>
<evidence type="ECO:0000313" key="2">
    <source>
        <dbReference type="EMBL" id="RDD61134.1"/>
    </source>
</evidence>
<dbReference type="InterPro" id="IPR050464">
    <property type="entry name" value="Zeta_carotene_desat/Oxidored"/>
</dbReference>
<proteinExistence type="predicted"/>